<dbReference type="Proteomes" id="UP001589813">
    <property type="component" value="Unassembled WGS sequence"/>
</dbReference>
<feature type="transmembrane region" description="Helical" evidence="6">
    <location>
        <begin position="7"/>
        <end position="26"/>
    </location>
</feature>
<comment type="subcellular location">
    <subcellularLocation>
        <location evidence="1">Membrane</location>
        <topology evidence="1">Multi-pass membrane protein</topology>
    </subcellularLocation>
</comment>
<gene>
    <name evidence="8" type="ORF">ACFFJP_02985</name>
</gene>
<evidence type="ECO:0000256" key="3">
    <source>
        <dbReference type="ARBA" id="ARBA00022692"/>
    </source>
</evidence>
<dbReference type="RefSeq" id="WP_377240355.1">
    <property type="nucleotide sequence ID" value="NZ_JBHLXP010000001.1"/>
</dbReference>
<sequence length="244" mass="28528">MPANLKPFMIPLYFALWLWVAWLPEYSAAPPLYWLLLAVLAWLNADFYSGLIHIYLDYRPLDKHKGFERLFHYQGDRSSAEFELMKQQVLAQASWLEEIVYSFKIHHRNVRPYLQFTYSHFFFETFPAAAFLLALAALMLPLTSGLLADSVWFILLLCSVIALHTNHIHACVHGSKQMRRGVKLIRFLQKIGLMYSARRHHEHHKAGLQGFCLISGHTDFLVDRICGWLLQKGWISQAEWRGER</sequence>
<evidence type="ECO:0000256" key="1">
    <source>
        <dbReference type="ARBA" id="ARBA00004141"/>
    </source>
</evidence>
<feature type="transmembrane region" description="Helical" evidence="6">
    <location>
        <begin position="32"/>
        <end position="56"/>
    </location>
</feature>
<evidence type="ECO:0000256" key="4">
    <source>
        <dbReference type="ARBA" id="ARBA00022989"/>
    </source>
</evidence>
<evidence type="ECO:0000259" key="7">
    <source>
        <dbReference type="Pfam" id="PF10520"/>
    </source>
</evidence>
<evidence type="ECO:0000256" key="6">
    <source>
        <dbReference type="SAM" id="Phobius"/>
    </source>
</evidence>
<name>A0ABV6B8Q7_9GAMM</name>
<reference evidence="8 9" key="1">
    <citation type="submission" date="2024-09" db="EMBL/GenBank/DDBJ databases">
        <authorList>
            <person name="Sun Q."/>
            <person name="Mori K."/>
        </authorList>
    </citation>
    <scope>NUCLEOTIDE SEQUENCE [LARGE SCALE GENOMIC DNA]</scope>
    <source>
        <strain evidence="8 9">KCTC 23315</strain>
    </source>
</reference>
<protein>
    <submittedName>
        <fullName evidence="8">Fatty acid desaturase CarF family protein</fullName>
    </submittedName>
</protein>
<comment type="caution">
    <text evidence="8">The sequence shown here is derived from an EMBL/GenBank/DDBJ whole genome shotgun (WGS) entry which is preliminary data.</text>
</comment>
<accession>A0ABV6B8Q7</accession>
<keyword evidence="4 6" id="KW-1133">Transmembrane helix</keyword>
<comment type="similarity">
    <text evidence="2">Belongs to the fatty acid desaturase CarF family.</text>
</comment>
<evidence type="ECO:0000313" key="8">
    <source>
        <dbReference type="EMBL" id="MFC0047253.1"/>
    </source>
</evidence>
<dbReference type="EMBL" id="JBHLXP010000001">
    <property type="protein sequence ID" value="MFC0047253.1"/>
    <property type="molecule type" value="Genomic_DNA"/>
</dbReference>
<keyword evidence="3 6" id="KW-0812">Transmembrane</keyword>
<keyword evidence="9" id="KW-1185">Reference proteome</keyword>
<evidence type="ECO:0000256" key="2">
    <source>
        <dbReference type="ARBA" id="ARBA00007620"/>
    </source>
</evidence>
<evidence type="ECO:0000256" key="5">
    <source>
        <dbReference type="ARBA" id="ARBA00023136"/>
    </source>
</evidence>
<proteinExistence type="inferred from homology"/>
<dbReference type="InterPro" id="IPR019547">
    <property type="entry name" value="Lipid_desat"/>
</dbReference>
<feature type="transmembrane region" description="Helical" evidence="6">
    <location>
        <begin position="121"/>
        <end position="140"/>
    </location>
</feature>
<keyword evidence="5 6" id="KW-0472">Membrane</keyword>
<feature type="transmembrane region" description="Helical" evidence="6">
    <location>
        <begin position="152"/>
        <end position="172"/>
    </location>
</feature>
<feature type="domain" description="Lipid desaturase" evidence="7">
    <location>
        <begin position="99"/>
        <end position="228"/>
    </location>
</feature>
<organism evidence="8 9">
    <name type="scientific">Rheinheimera tilapiae</name>
    <dbReference type="NCBI Taxonomy" id="875043"/>
    <lineage>
        <taxon>Bacteria</taxon>
        <taxon>Pseudomonadati</taxon>
        <taxon>Pseudomonadota</taxon>
        <taxon>Gammaproteobacteria</taxon>
        <taxon>Chromatiales</taxon>
        <taxon>Chromatiaceae</taxon>
        <taxon>Rheinheimera</taxon>
    </lineage>
</organism>
<dbReference type="Pfam" id="PF10520">
    <property type="entry name" value="Lipid_desat"/>
    <property type="match status" value="1"/>
</dbReference>
<evidence type="ECO:0000313" key="9">
    <source>
        <dbReference type="Proteomes" id="UP001589813"/>
    </source>
</evidence>